<dbReference type="AlphaFoldDB" id="A0A7W8VGP2"/>
<dbReference type="PROSITE" id="PS00893">
    <property type="entry name" value="NUDIX_BOX"/>
    <property type="match status" value="1"/>
</dbReference>
<reference evidence="7 8" key="1">
    <citation type="submission" date="2020-08" db="EMBL/GenBank/DDBJ databases">
        <title>Sequencing the genomes of 1000 actinobacteria strains.</title>
        <authorList>
            <person name="Klenk H.-P."/>
        </authorList>
    </citation>
    <scope>NUCLEOTIDE SEQUENCE [LARGE SCALE GENOMIC DNA]</scope>
    <source>
        <strain evidence="7 8">DSM 44551</strain>
    </source>
</reference>
<dbReference type="InterPro" id="IPR020084">
    <property type="entry name" value="NUDIX_hydrolase_CS"/>
</dbReference>
<feature type="domain" description="Nudix hydrolase" evidence="6">
    <location>
        <begin position="11"/>
        <end position="138"/>
    </location>
</feature>
<dbReference type="EC" id="3.6.1.55" evidence="7"/>
<protein>
    <submittedName>
        <fullName evidence="7">8-oxo-dGTP diphosphatase</fullName>
        <ecNumber evidence="7">3.6.1.55</ecNumber>
    </submittedName>
</protein>
<comment type="cofactor">
    <cofactor evidence="1">
        <name>Mg(2+)</name>
        <dbReference type="ChEBI" id="CHEBI:18420"/>
    </cofactor>
</comment>
<dbReference type="RefSeq" id="WP_184396665.1">
    <property type="nucleotide sequence ID" value="NZ_BAAAJD010000105.1"/>
</dbReference>
<dbReference type="PROSITE" id="PS51462">
    <property type="entry name" value="NUDIX"/>
    <property type="match status" value="1"/>
</dbReference>
<dbReference type="InterPro" id="IPR020476">
    <property type="entry name" value="Nudix_hydrolase"/>
</dbReference>
<dbReference type="Pfam" id="PF00293">
    <property type="entry name" value="NUDIX"/>
    <property type="match status" value="1"/>
</dbReference>
<dbReference type="InterPro" id="IPR000086">
    <property type="entry name" value="NUDIX_hydrolase_dom"/>
</dbReference>
<name>A0A7W8VGP2_9ACTN</name>
<dbReference type="PANTHER" id="PTHR43046">
    <property type="entry name" value="GDP-MANNOSE MANNOSYL HYDROLASE"/>
    <property type="match status" value="1"/>
</dbReference>
<dbReference type="PANTHER" id="PTHR43046:SF12">
    <property type="entry name" value="GDP-MANNOSE MANNOSYL HYDROLASE"/>
    <property type="match status" value="1"/>
</dbReference>
<evidence type="ECO:0000256" key="2">
    <source>
        <dbReference type="ARBA" id="ARBA00005582"/>
    </source>
</evidence>
<evidence type="ECO:0000259" key="6">
    <source>
        <dbReference type="PROSITE" id="PS51462"/>
    </source>
</evidence>
<keyword evidence="3 5" id="KW-0378">Hydrolase</keyword>
<accession>A0A7W8VGP2</accession>
<dbReference type="PRINTS" id="PR00502">
    <property type="entry name" value="NUDIXFAMILY"/>
</dbReference>
<evidence type="ECO:0000256" key="3">
    <source>
        <dbReference type="ARBA" id="ARBA00022801"/>
    </source>
</evidence>
<comment type="caution">
    <text evidence="7">The sequence shown here is derived from an EMBL/GenBank/DDBJ whole genome shotgun (WGS) entry which is preliminary data.</text>
</comment>
<dbReference type="Gene3D" id="3.90.79.10">
    <property type="entry name" value="Nucleoside Triphosphate Pyrophosphohydrolase"/>
    <property type="match status" value="1"/>
</dbReference>
<dbReference type="GO" id="GO:0035539">
    <property type="term" value="F:8-oxo-7,8-dihydrodeoxyguanosine triphosphate pyrophosphatase activity"/>
    <property type="evidence" value="ECO:0007669"/>
    <property type="project" value="UniProtKB-EC"/>
</dbReference>
<evidence type="ECO:0000313" key="7">
    <source>
        <dbReference type="EMBL" id="MBB5435159.1"/>
    </source>
</evidence>
<sequence length="143" mass="15904">MAEHPADDPADDHTGCLVLITDRRGRVLLQLRDDIPGICWPGHWVLPGGRREPGETWAQTAIREVFEETGIRLASVERAEVEPHASERVPPPVFRASFDGDEADLVLGEGQELRFVHPDGDLPEPIPPHIRHYIARRTASAEA</sequence>
<proteinExistence type="inferred from homology"/>
<dbReference type="SUPFAM" id="SSF55811">
    <property type="entry name" value="Nudix"/>
    <property type="match status" value="1"/>
</dbReference>
<evidence type="ECO:0000256" key="5">
    <source>
        <dbReference type="RuleBase" id="RU003476"/>
    </source>
</evidence>
<evidence type="ECO:0000256" key="1">
    <source>
        <dbReference type="ARBA" id="ARBA00001946"/>
    </source>
</evidence>
<gene>
    <name evidence="7" type="ORF">HDA36_005243</name>
</gene>
<keyword evidence="4" id="KW-0460">Magnesium</keyword>
<evidence type="ECO:0000313" key="8">
    <source>
        <dbReference type="Proteomes" id="UP000572635"/>
    </source>
</evidence>
<dbReference type="Proteomes" id="UP000572635">
    <property type="component" value="Unassembled WGS sequence"/>
</dbReference>
<dbReference type="InterPro" id="IPR015797">
    <property type="entry name" value="NUDIX_hydrolase-like_dom_sf"/>
</dbReference>
<comment type="similarity">
    <text evidence="2 5">Belongs to the Nudix hydrolase family.</text>
</comment>
<organism evidence="7 8">
    <name type="scientific">Nocardiopsis composta</name>
    <dbReference type="NCBI Taxonomy" id="157465"/>
    <lineage>
        <taxon>Bacteria</taxon>
        <taxon>Bacillati</taxon>
        <taxon>Actinomycetota</taxon>
        <taxon>Actinomycetes</taxon>
        <taxon>Streptosporangiales</taxon>
        <taxon>Nocardiopsidaceae</taxon>
        <taxon>Nocardiopsis</taxon>
    </lineage>
</organism>
<keyword evidence="8" id="KW-1185">Reference proteome</keyword>
<evidence type="ECO:0000256" key="4">
    <source>
        <dbReference type="ARBA" id="ARBA00022842"/>
    </source>
</evidence>
<dbReference type="EMBL" id="JACHDB010000001">
    <property type="protein sequence ID" value="MBB5435159.1"/>
    <property type="molecule type" value="Genomic_DNA"/>
</dbReference>